<dbReference type="Pfam" id="PF03015">
    <property type="entry name" value="Sterile"/>
    <property type="match status" value="1"/>
</dbReference>
<dbReference type="GO" id="GO:0080019">
    <property type="term" value="F:alcohol-forming very long-chain fatty acyl-CoA reductase activity"/>
    <property type="evidence" value="ECO:0007669"/>
    <property type="project" value="InterPro"/>
</dbReference>
<dbReference type="AlphaFoldDB" id="A0A8D8XH09"/>
<comment type="subcellular location">
    <subcellularLocation>
        <location evidence="1">Membrane</location>
        <topology evidence="1">Multi-pass membrane protein</topology>
    </subcellularLocation>
</comment>
<dbReference type="GO" id="GO:0102965">
    <property type="term" value="F:alcohol-forming long-chain fatty acyl-CoA reductase activity"/>
    <property type="evidence" value="ECO:0007669"/>
    <property type="project" value="UniProtKB-EC"/>
</dbReference>
<accession>A0A8D8XH09</accession>
<dbReference type="Gene3D" id="3.40.50.720">
    <property type="entry name" value="NAD(P)-binding Rossmann-like Domain"/>
    <property type="match status" value="1"/>
</dbReference>
<evidence type="ECO:0000313" key="13">
    <source>
        <dbReference type="EMBL" id="CAG6696853.1"/>
    </source>
</evidence>
<evidence type="ECO:0000256" key="6">
    <source>
        <dbReference type="ARBA" id="ARBA00022989"/>
    </source>
</evidence>
<evidence type="ECO:0000256" key="2">
    <source>
        <dbReference type="ARBA" id="ARBA00005928"/>
    </source>
</evidence>
<dbReference type="FunFam" id="3.40.50.720:FF:000143">
    <property type="entry name" value="Fatty acyl-CoA reductase"/>
    <property type="match status" value="1"/>
</dbReference>
<evidence type="ECO:0000259" key="12">
    <source>
        <dbReference type="Pfam" id="PF07993"/>
    </source>
</evidence>
<dbReference type="GO" id="GO:0008652">
    <property type="term" value="P:amino acid biosynthetic process"/>
    <property type="evidence" value="ECO:0007669"/>
    <property type="project" value="InterPro"/>
</dbReference>
<dbReference type="EMBL" id="HBUF01330353">
    <property type="protein sequence ID" value="CAG6696856.1"/>
    <property type="molecule type" value="Transcribed_RNA"/>
</dbReference>
<comment type="similarity">
    <text evidence="2 10">Belongs to the fatty acyl-CoA reductase family.</text>
</comment>
<comment type="function">
    <text evidence="10">Catalyzes the reduction of fatty acyl-CoA to fatty alcohols.</text>
</comment>
<sequence length="532" mass="61331">MDFYEARDGLDHDSWSLDSSVPSSTELTTLQSFYYKTHIFITGGSGFIGKVLIEKLLRSCEVEKIYILLRTKKGKSPTERLKDQFSDDLFIRLKLLRPNFLDKIQLIPGDIEQPNIGLSEEDYQFLIDHVNIVIHGAATLSMDDPIGKAFKMNIRATQCVLDMFEKMPNKKSFSYISTAYAHAHRTQINERFYPTTMDASELKSLVNSIGDYELACLSPVLTGAYSNSYSFSKALAEEVCRTYVNKGLPVTVVRPSIVVSTYREPLKNWINNVYGATGVLFGASMGFLHVFFADPDAKADLIPVDLVANAVLASMWEVSERSPSPTPVNHDQDSPNVYNLVSSPQNPVTWNDYKVYNERAPEQFTIASSKSIYYYSFGLTKNPFWFHTRVLLTHVLPAIFVDMLLRLKSKKPMMLKAHRKVTNFLKHFHMYAEKDWVYANQNVQHMWTKLSPEDQRLFLFNIDHLDWTWYYNHFIRGIQSYILNEKFDKEGDREKATKHTARLLLVHRIIKYGGTSILTFLLSYLVWWIFLS</sequence>
<dbReference type="EMBL" id="HBUF01330351">
    <property type="protein sequence ID" value="CAG6696853.1"/>
    <property type="molecule type" value="Transcribed_RNA"/>
</dbReference>
<dbReference type="InterPro" id="IPR033640">
    <property type="entry name" value="FAR_C"/>
</dbReference>
<keyword evidence="7 10" id="KW-0443">Lipid metabolism</keyword>
<dbReference type="PROSITE" id="PS00324">
    <property type="entry name" value="ASPARTOKINASE"/>
    <property type="match status" value="1"/>
</dbReference>
<feature type="transmembrane region" description="Helical" evidence="10">
    <location>
        <begin position="384"/>
        <end position="405"/>
    </location>
</feature>
<evidence type="ECO:0000256" key="9">
    <source>
        <dbReference type="ARBA" id="ARBA00052530"/>
    </source>
</evidence>
<keyword evidence="5 10" id="KW-0521">NADP</keyword>
<name>A0A8D8XH09_9HEMI</name>
<dbReference type="PANTHER" id="PTHR11011">
    <property type="entry name" value="MALE STERILITY PROTEIN 2-RELATED"/>
    <property type="match status" value="1"/>
</dbReference>
<dbReference type="GO" id="GO:0005777">
    <property type="term" value="C:peroxisome"/>
    <property type="evidence" value="ECO:0007669"/>
    <property type="project" value="TreeGrafter"/>
</dbReference>
<dbReference type="InterPro" id="IPR018042">
    <property type="entry name" value="Aspartate_kinase_CS"/>
</dbReference>
<dbReference type="GO" id="GO:0035336">
    <property type="term" value="P:long-chain fatty-acyl-CoA metabolic process"/>
    <property type="evidence" value="ECO:0007669"/>
    <property type="project" value="TreeGrafter"/>
</dbReference>
<keyword evidence="8 10" id="KW-0472">Membrane</keyword>
<dbReference type="CDD" id="cd09071">
    <property type="entry name" value="FAR_C"/>
    <property type="match status" value="1"/>
</dbReference>
<evidence type="ECO:0000256" key="10">
    <source>
        <dbReference type="RuleBase" id="RU363097"/>
    </source>
</evidence>
<evidence type="ECO:0000256" key="7">
    <source>
        <dbReference type="ARBA" id="ARBA00023098"/>
    </source>
</evidence>
<proteinExistence type="inferred from homology"/>
<evidence type="ECO:0000256" key="8">
    <source>
        <dbReference type="ARBA" id="ARBA00023136"/>
    </source>
</evidence>
<evidence type="ECO:0000259" key="11">
    <source>
        <dbReference type="Pfam" id="PF03015"/>
    </source>
</evidence>
<protein>
    <recommendedName>
        <fullName evidence="10">Fatty acyl-CoA reductase</fullName>
        <ecNumber evidence="10">1.2.1.84</ecNumber>
    </recommendedName>
</protein>
<dbReference type="EMBL" id="HBUF01330350">
    <property type="protein sequence ID" value="CAG6696852.1"/>
    <property type="molecule type" value="Transcribed_RNA"/>
</dbReference>
<dbReference type="EC" id="1.2.1.84" evidence="10"/>
<feature type="domain" description="Fatty acyl-CoA reductase C-terminal" evidence="11">
    <location>
        <begin position="394"/>
        <end position="485"/>
    </location>
</feature>
<keyword evidence="4 10" id="KW-0812">Transmembrane</keyword>
<evidence type="ECO:0000256" key="1">
    <source>
        <dbReference type="ARBA" id="ARBA00004141"/>
    </source>
</evidence>
<evidence type="ECO:0000256" key="4">
    <source>
        <dbReference type="ARBA" id="ARBA00022692"/>
    </source>
</evidence>
<reference evidence="13" key="1">
    <citation type="submission" date="2021-05" db="EMBL/GenBank/DDBJ databases">
        <authorList>
            <person name="Alioto T."/>
            <person name="Alioto T."/>
            <person name="Gomez Garrido J."/>
        </authorList>
    </citation>
    <scope>NUCLEOTIDE SEQUENCE</scope>
</reference>
<dbReference type="PANTHER" id="PTHR11011:SF60">
    <property type="entry name" value="FATTY ACYL-COA REDUCTASE-RELATED"/>
    <property type="match status" value="1"/>
</dbReference>
<feature type="transmembrane region" description="Helical" evidence="10">
    <location>
        <begin position="509"/>
        <end position="530"/>
    </location>
</feature>
<dbReference type="EMBL" id="HBUF01330352">
    <property type="protein sequence ID" value="CAG6696854.1"/>
    <property type="molecule type" value="Transcribed_RNA"/>
</dbReference>
<dbReference type="SUPFAM" id="SSF51735">
    <property type="entry name" value="NAD(P)-binding Rossmann-fold domains"/>
    <property type="match status" value="1"/>
</dbReference>
<dbReference type="InterPro" id="IPR026055">
    <property type="entry name" value="FAR"/>
</dbReference>
<dbReference type="InterPro" id="IPR036291">
    <property type="entry name" value="NAD(P)-bd_dom_sf"/>
</dbReference>
<keyword evidence="3 10" id="KW-0444">Lipid biosynthesis</keyword>
<dbReference type="Pfam" id="PF07993">
    <property type="entry name" value="NAD_binding_4"/>
    <property type="match status" value="1"/>
</dbReference>
<evidence type="ECO:0000256" key="3">
    <source>
        <dbReference type="ARBA" id="ARBA00022516"/>
    </source>
</evidence>
<dbReference type="CDD" id="cd05236">
    <property type="entry name" value="FAR-N_SDR_e"/>
    <property type="match status" value="1"/>
</dbReference>
<dbReference type="GO" id="GO:0004072">
    <property type="term" value="F:aspartate kinase activity"/>
    <property type="evidence" value="ECO:0007669"/>
    <property type="project" value="InterPro"/>
</dbReference>
<dbReference type="InterPro" id="IPR013120">
    <property type="entry name" value="FAR_NAD-bd"/>
</dbReference>
<organism evidence="13">
    <name type="scientific">Cacopsylla melanoneura</name>
    <dbReference type="NCBI Taxonomy" id="428564"/>
    <lineage>
        <taxon>Eukaryota</taxon>
        <taxon>Metazoa</taxon>
        <taxon>Ecdysozoa</taxon>
        <taxon>Arthropoda</taxon>
        <taxon>Hexapoda</taxon>
        <taxon>Insecta</taxon>
        <taxon>Pterygota</taxon>
        <taxon>Neoptera</taxon>
        <taxon>Paraneoptera</taxon>
        <taxon>Hemiptera</taxon>
        <taxon>Sternorrhyncha</taxon>
        <taxon>Psylloidea</taxon>
        <taxon>Psyllidae</taxon>
        <taxon>Psyllinae</taxon>
        <taxon>Cacopsylla</taxon>
    </lineage>
</organism>
<dbReference type="GO" id="GO:0016020">
    <property type="term" value="C:membrane"/>
    <property type="evidence" value="ECO:0007669"/>
    <property type="project" value="UniProtKB-SubCell"/>
</dbReference>
<feature type="transmembrane region" description="Helical" evidence="10">
    <location>
        <begin position="273"/>
        <end position="292"/>
    </location>
</feature>
<feature type="domain" description="Thioester reductase (TE)" evidence="12">
    <location>
        <begin position="41"/>
        <end position="311"/>
    </location>
</feature>
<evidence type="ECO:0000256" key="5">
    <source>
        <dbReference type="ARBA" id="ARBA00022857"/>
    </source>
</evidence>
<keyword evidence="10" id="KW-0560">Oxidoreductase</keyword>
<comment type="catalytic activity">
    <reaction evidence="9 10">
        <text>a long-chain fatty acyl-CoA + 2 NADPH + 2 H(+) = a long-chain primary fatty alcohol + 2 NADP(+) + CoA</text>
        <dbReference type="Rhea" id="RHEA:52716"/>
        <dbReference type="ChEBI" id="CHEBI:15378"/>
        <dbReference type="ChEBI" id="CHEBI:57287"/>
        <dbReference type="ChEBI" id="CHEBI:57783"/>
        <dbReference type="ChEBI" id="CHEBI:58349"/>
        <dbReference type="ChEBI" id="CHEBI:77396"/>
        <dbReference type="ChEBI" id="CHEBI:83139"/>
        <dbReference type="EC" id="1.2.1.84"/>
    </reaction>
</comment>
<keyword evidence="6 10" id="KW-1133">Transmembrane helix</keyword>